<evidence type="ECO:0000313" key="3">
    <source>
        <dbReference type="Proteomes" id="UP001497644"/>
    </source>
</evidence>
<sequence>MMTDVETVLLLFGYQKTVFLLFGCQKTVFLLFGCQKTVFLLFGCQKTVFLLFGCQKTVFLLFGCQKTVFLLFGCQKTVFLLFGCQKTVFLLFGCQKTVFLLFGCQKTVFLLFGCQKTVFLLFGCQKTVFLLFGCQKFGDGLGSDVQTISKFVANFVNSTARVFRNEFFNFIIFFEFAINLATLIRMWSFVTKSMTNRTASLVLRPSEFETKLDANPYLFMNVGHREIAEQYEHGVKNTGVAQVTLHQSREKTERHHSPVFR</sequence>
<accession>A0AAV2NXI7</accession>
<name>A0AAV2NXI7_9HYME</name>
<dbReference type="EMBL" id="OZ034829">
    <property type="protein sequence ID" value="CAL1685265.1"/>
    <property type="molecule type" value="Genomic_DNA"/>
</dbReference>
<feature type="transmembrane region" description="Helical" evidence="1">
    <location>
        <begin position="167"/>
        <end position="187"/>
    </location>
</feature>
<keyword evidence="1" id="KW-0812">Transmembrane</keyword>
<feature type="transmembrane region" description="Helical" evidence="1">
    <location>
        <begin position="99"/>
        <end position="122"/>
    </location>
</feature>
<feature type="transmembrane region" description="Helical" evidence="1">
    <location>
        <begin position="39"/>
        <end position="62"/>
    </location>
</feature>
<protein>
    <submittedName>
        <fullName evidence="2">Uncharacterized protein</fullName>
    </submittedName>
</protein>
<proteinExistence type="predicted"/>
<feature type="transmembrane region" description="Helical" evidence="1">
    <location>
        <begin position="12"/>
        <end position="32"/>
    </location>
</feature>
<organism evidence="2 3">
    <name type="scientific">Lasius platythorax</name>
    <dbReference type="NCBI Taxonomy" id="488582"/>
    <lineage>
        <taxon>Eukaryota</taxon>
        <taxon>Metazoa</taxon>
        <taxon>Ecdysozoa</taxon>
        <taxon>Arthropoda</taxon>
        <taxon>Hexapoda</taxon>
        <taxon>Insecta</taxon>
        <taxon>Pterygota</taxon>
        <taxon>Neoptera</taxon>
        <taxon>Endopterygota</taxon>
        <taxon>Hymenoptera</taxon>
        <taxon>Apocrita</taxon>
        <taxon>Aculeata</taxon>
        <taxon>Formicoidea</taxon>
        <taxon>Formicidae</taxon>
        <taxon>Formicinae</taxon>
        <taxon>Lasius</taxon>
        <taxon>Lasius</taxon>
    </lineage>
</organism>
<feature type="transmembrane region" description="Helical" evidence="1">
    <location>
        <begin position="68"/>
        <end position="92"/>
    </location>
</feature>
<keyword evidence="1" id="KW-1133">Transmembrane helix</keyword>
<dbReference type="AlphaFoldDB" id="A0AAV2NXI7"/>
<keyword evidence="3" id="KW-1185">Reference proteome</keyword>
<reference evidence="2" key="1">
    <citation type="submission" date="2024-04" db="EMBL/GenBank/DDBJ databases">
        <authorList>
            <consortium name="Molecular Ecology Group"/>
        </authorList>
    </citation>
    <scope>NUCLEOTIDE SEQUENCE</scope>
</reference>
<dbReference type="Proteomes" id="UP001497644">
    <property type="component" value="Chromosome 6"/>
</dbReference>
<keyword evidence="1" id="KW-0472">Membrane</keyword>
<gene>
    <name evidence="2" type="ORF">LPLAT_LOCUS10809</name>
</gene>
<evidence type="ECO:0000313" key="2">
    <source>
        <dbReference type="EMBL" id="CAL1685265.1"/>
    </source>
</evidence>
<evidence type="ECO:0000256" key="1">
    <source>
        <dbReference type="SAM" id="Phobius"/>
    </source>
</evidence>